<evidence type="ECO:0000313" key="1">
    <source>
        <dbReference type="EMBL" id="MEW9491230.1"/>
    </source>
</evidence>
<comment type="caution">
    <text evidence="1">The sequence shown here is derived from an EMBL/GenBank/DDBJ whole genome shotgun (WGS) entry which is preliminary data.</text>
</comment>
<accession>A0ACC6TN20</accession>
<gene>
    <name evidence="1" type="ORF">TQ35_0003385</name>
</gene>
<proteinExistence type="predicted"/>
<dbReference type="EMBL" id="JZWS03000003">
    <property type="protein sequence ID" value="MEW9491230.1"/>
    <property type="molecule type" value="Genomic_DNA"/>
</dbReference>
<dbReference type="Proteomes" id="UP000053480">
    <property type="component" value="Unassembled WGS sequence"/>
</dbReference>
<evidence type="ECO:0000313" key="2">
    <source>
        <dbReference type="Proteomes" id="UP000053480"/>
    </source>
</evidence>
<organism evidence="1 2">
    <name type="scientific">Candidatus Aramenus sulfurataquae</name>
    <dbReference type="NCBI Taxonomy" id="1326980"/>
    <lineage>
        <taxon>Archaea</taxon>
        <taxon>Thermoproteota</taxon>
        <taxon>Thermoprotei</taxon>
        <taxon>Sulfolobales</taxon>
        <taxon>Sulfolobaceae</taxon>
        <taxon>Candidatus Aramenus</taxon>
    </lineage>
</organism>
<reference evidence="1" key="1">
    <citation type="submission" date="2024-07" db="EMBL/GenBank/DDBJ databases">
        <title>Metagenome and Metagenome-Assembled Genomes of Archaea from a hot spring from the geothermal field of Los Azufres, Mexico.</title>
        <authorList>
            <person name="Marin-Paredes R."/>
            <person name="Martinez-Romero E."/>
            <person name="Servin-Garciduenas L.E."/>
        </authorList>
    </citation>
    <scope>NUCLEOTIDE SEQUENCE</scope>
    <source>
        <strain evidence="1">AZ1-454</strain>
    </source>
</reference>
<sequence length="179" mass="20264">MFISVPDEKIELVKSLLPRLQEISGVKIIYDERKKIFEIDPTNENPYSAFKAASVIRALGLGFSVNDAMKLMSDEYQLEVIDLKAILGGNPDTIKRIKGRIIGEGGKAKKILQEYTSAVISIYEHYVGIISTNEQTPIVRKAIDMLIEGREHSTVYKFLDKAEADLVRQFSKNRPNYLK</sequence>
<name>A0ACC6TN20_9CREN</name>
<protein>
    <submittedName>
        <fullName evidence="1">RNA-processing protein</fullName>
    </submittedName>
</protein>